<dbReference type="PANTHER" id="PTHR46124:SF4">
    <property type="entry name" value="HYDROLASE TATD"/>
    <property type="match status" value="1"/>
</dbReference>
<dbReference type="InterPro" id="IPR015991">
    <property type="entry name" value="TatD/YcfH-like"/>
</dbReference>
<dbReference type="KEGG" id="ptan:CRYO30217_00605"/>
<feature type="binding site" evidence="4">
    <location>
        <position position="8"/>
    </location>
    <ligand>
        <name>a divalent metal cation</name>
        <dbReference type="ChEBI" id="CHEBI:60240"/>
        <label>1</label>
    </ligand>
</feature>
<feature type="binding site" evidence="4">
    <location>
        <position position="132"/>
    </location>
    <ligand>
        <name>a divalent metal cation</name>
        <dbReference type="ChEBI" id="CHEBI:60240"/>
        <label>2</label>
    </ligand>
</feature>
<reference evidence="5" key="1">
    <citation type="submission" date="2021-04" db="EMBL/GenBank/DDBJ databases">
        <authorList>
            <person name="Rodrigo-Torres L."/>
            <person name="Arahal R. D."/>
            <person name="Lucena T."/>
        </authorList>
    </citation>
    <scope>NUCLEOTIDE SEQUENCE</scope>
    <source>
        <strain evidence="5">AS29M-1</strain>
    </source>
</reference>
<accession>A0A916JKB8</accession>
<dbReference type="GO" id="GO:0004536">
    <property type="term" value="F:DNA nuclease activity"/>
    <property type="evidence" value="ECO:0007669"/>
    <property type="project" value="InterPro"/>
</dbReference>
<evidence type="ECO:0000256" key="4">
    <source>
        <dbReference type="PIRSR" id="PIRSR005902-1"/>
    </source>
</evidence>
<dbReference type="Gene3D" id="3.20.20.140">
    <property type="entry name" value="Metal-dependent hydrolases"/>
    <property type="match status" value="1"/>
</dbReference>
<dbReference type="AlphaFoldDB" id="A0A916JKB8"/>
<dbReference type="FunFam" id="3.20.20.140:FF:000005">
    <property type="entry name" value="TatD family hydrolase"/>
    <property type="match status" value="1"/>
</dbReference>
<feature type="binding site" evidence="4">
    <location>
        <position position="6"/>
    </location>
    <ligand>
        <name>a divalent metal cation</name>
        <dbReference type="ChEBI" id="CHEBI:60240"/>
        <label>1</label>
    </ligand>
</feature>
<evidence type="ECO:0000313" key="6">
    <source>
        <dbReference type="Proteomes" id="UP000683507"/>
    </source>
</evidence>
<dbReference type="Pfam" id="PF01026">
    <property type="entry name" value="TatD_DNase"/>
    <property type="match status" value="1"/>
</dbReference>
<name>A0A916JKB8_9FLAO</name>
<evidence type="ECO:0000256" key="1">
    <source>
        <dbReference type="ARBA" id="ARBA00009275"/>
    </source>
</evidence>
<dbReference type="SUPFAM" id="SSF51556">
    <property type="entry name" value="Metallo-dependent hydrolases"/>
    <property type="match status" value="1"/>
</dbReference>
<dbReference type="PANTHER" id="PTHR46124">
    <property type="entry name" value="D-AMINOACYL-TRNA DEACYLASE"/>
    <property type="match status" value="1"/>
</dbReference>
<dbReference type="EC" id="3.1.-.-" evidence="5"/>
<protein>
    <submittedName>
        <fullName evidence="5">Metal-dependent hydrolase YcfH</fullName>
        <ecNumber evidence="5">3.1.-.-</ecNumber>
    </submittedName>
</protein>
<dbReference type="Proteomes" id="UP000683507">
    <property type="component" value="Chromosome"/>
</dbReference>
<dbReference type="PIRSF" id="PIRSF005902">
    <property type="entry name" value="DNase_TatD"/>
    <property type="match status" value="1"/>
</dbReference>
<sequence length="259" mass="29057">MLIDTHSHLYASQFDEDREDELNRCLSNGIEKVLLPNIDSESIQSMHDLVDSNPGVCYPMMGVHPCSIQPETWKEELALAKKHLFEGARNYIAVGEIGIDLYWDKSTLEIQQQAFGEQIQWAKEKNLPVVIHARDSFEEIFEVVDQYNDERLRGVFHCFTGGIEEATRIMDFGGFLMGLGGVLTFKNGGLDKTVAHIELKHFVLETDAPYLAPTPHRGKRNQSSYLNLVALKLADIKGCSLPEVAEITSSNAKVMFGLS</sequence>
<evidence type="ECO:0000256" key="2">
    <source>
        <dbReference type="ARBA" id="ARBA00022723"/>
    </source>
</evidence>
<keyword evidence="3 5" id="KW-0378">Hydrolase</keyword>
<dbReference type="InterPro" id="IPR001130">
    <property type="entry name" value="TatD-like"/>
</dbReference>
<gene>
    <name evidence="5" type="primary">ycfH</name>
    <name evidence="5" type="ORF">CRYO30217_00605</name>
</gene>
<dbReference type="InterPro" id="IPR032466">
    <property type="entry name" value="Metal_Hydrolase"/>
</dbReference>
<dbReference type="CDD" id="cd01310">
    <property type="entry name" value="TatD_DNAse"/>
    <property type="match status" value="1"/>
</dbReference>
<dbReference type="RefSeq" id="WP_258540835.1">
    <property type="nucleotide sequence ID" value="NZ_OU015584.1"/>
</dbReference>
<dbReference type="GO" id="GO:0046872">
    <property type="term" value="F:metal ion binding"/>
    <property type="evidence" value="ECO:0007669"/>
    <property type="project" value="UniProtKB-KW"/>
</dbReference>
<dbReference type="GO" id="GO:0016788">
    <property type="term" value="F:hydrolase activity, acting on ester bonds"/>
    <property type="evidence" value="ECO:0007669"/>
    <property type="project" value="InterPro"/>
</dbReference>
<feature type="binding site" evidence="4">
    <location>
        <position position="157"/>
    </location>
    <ligand>
        <name>a divalent metal cation</name>
        <dbReference type="ChEBI" id="CHEBI:60240"/>
        <label>2</label>
    </ligand>
</feature>
<proteinExistence type="inferred from homology"/>
<keyword evidence="6" id="KW-1185">Reference proteome</keyword>
<feature type="binding site" evidence="4">
    <location>
        <position position="207"/>
    </location>
    <ligand>
        <name>a divalent metal cation</name>
        <dbReference type="ChEBI" id="CHEBI:60240"/>
        <label>1</label>
    </ligand>
</feature>
<organism evidence="5 6">
    <name type="scientific">Parvicella tangerina</name>
    <dbReference type="NCBI Taxonomy" id="2829795"/>
    <lineage>
        <taxon>Bacteria</taxon>
        <taxon>Pseudomonadati</taxon>
        <taxon>Bacteroidota</taxon>
        <taxon>Flavobacteriia</taxon>
        <taxon>Flavobacteriales</taxon>
        <taxon>Parvicellaceae</taxon>
        <taxon>Parvicella</taxon>
    </lineage>
</organism>
<keyword evidence="2 4" id="KW-0479">Metal-binding</keyword>
<dbReference type="EMBL" id="OU015584">
    <property type="protein sequence ID" value="CAG5078204.1"/>
    <property type="molecule type" value="Genomic_DNA"/>
</dbReference>
<dbReference type="GO" id="GO:0005829">
    <property type="term" value="C:cytosol"/>
    <property type="evidence" value="ECO:0007669"/>
    <property type="project" value="TreeGrafter"/>
</dbReference>
<comment type="similarity">
    <text evidence="1">Belongs to the metallo-dependent hydrolases superfamily. TatD-type hydrolase family.</text>
</comment>
<dbReference type="NCBIfam" id="TIGR00010">
    <property type="entry name" value="YchF/TatD family DNA exonuclease"/>
    <property type="match status" value="1"/>
</dbReference>
<evidence type="ECO:0000256" key="3">
    <source>
        <dbReference type="ARBA" id="ARBA00022801"/>
    </source>
</evidence>
<feature type="binding site" evidence="4">
    <location>
        <position position="96"/>
    </location>
    <ligand>
        <name>a divalent metal cation</name>
        <dbReference type="ChEBI" id="CHEBI:60240"/>
        <label>1</label>
    </ligand>
</feature>
<evidence type="ECO:0000313" key="5">
    <source>
        <dbReference type="EMBL" id="CAG5078204.1"/>
    </source>
</evidence>